<dbReference type="AlphaFoldDB" id="Q6BS15"/>
<accession>Q6BS15</accession>
<proteinExistence type="predicted"/>
<dbReference type="InterPro" id="IPR022214">
    <property type="entry name" value="MZT1"/>
</dbReference>
<dbReference type="STRING" id="284592.Q6BS15"/>
<dbReference type="OrthoDB" id="48571at2759"/>
<organism evidence="1 2">
    <name type="scientific">Debaryomyces hansenii (strain ATCC 36239 / CBS 767 / BCRC 21394 / JCM 1990 / NBRC 0083 / IGC 2968)</name>
    <name type="common">Yeast</name>
    <name type="synonym">Torulaspora hansenii</name>
    <dbReference type="NCBI Taxonomy" id="284592"/>
    <lineage>
        <taxon>Eukaryota</taxon>
        <taxon>Fungi</taxon>
        <taxon>Dikarya</taxon>
        <taxon>Ascomycota</taxon>
        <taxon>Saccharomycotina</taxon>
        <taxon>Pichiomycetes</taxon>
        <taxon>Debaryomycetaceae</taxon>
        <taxon>Debaryomyces</taxon>
    </lineage>
</organism>
<dbReference type="eggNOG" id="ENOG502R366">
    <property type="taxonomic scope" value="Eukaryota"/>
</dbReference>
<dbReference type="InParanoid" id="Q6BS15"/>
<dbReference type="GO" id="GO:0033566">
    <property type="term" value="P:gamma-tubulin complex localization"/>
    <property type="evidence" value="ECO:0007669"/>
    <property type="project" value="InterPro"/>
</dbReference>
<dbReference type="Proteomes" id="UP000000599">
    <property type="component" value="Chromosome D"/>
</dbReference>
<protein>
    <submittedName>
        <fullName evidence="1">DEHA2D12298p</fullName>
    </submittedName>
</protein>
<dbReference type="KEGG" id="dha:DEHA2D12298g"/>
<dbReference type="OMA" id="MSHENAN"/>
<name>Q6BS15_DEBHA</name>
<dbReference type="RefSeq" id="XP_459005.1">
    <property type="nucleotide sequence ID" value="XM_459005.1"/>
</dbReference>
<evidence type="ECO:0000313" key="1">
    <source>
        <dbReference type="EMBL" id="CAG87173.1"/>
    </source>
</evidence>
<evidence type="ECO:0000313" key="2">
    <source>
        <dbReference type="Proteomes" id="UP000000599"/>
    </source>
</evidence>
<sequence length="72" mass="7860">MSTSSNVNILGGDNTRGNSNSLLIELADLLNIKEIDDTTLQVCIKLIDQGIDPQQLATYILKINNETRSVLS</sequence>
<dbReference type="HOGENOM" id="CLU_191645_0_0_1"/>
<gene>
    <name evidence="1" type="ordered locus">DEHA2D12298g</name>
</gene>
<reference evidence="1 2" key="1">
    <citation type="journal article" date="2004" name="Nature">
        <title>Genome evolution in yeasts.</title>
        <authorList>
            <consortium name="Genolevures"/>
            <person name="Dujon B."/>
            <person name="Sherman D."/>
            <person name="Fischer G."/>
            <person name="Durrens P."/>
            <person name="Casaregola S."/>
            <person name="Lafontaine I."/>
            <person name="de Montigny J."/>
            <person name="Marck C."/>
            <person name="Neuveglise C."/>
            <person name="Talla E."/>
            <person name="Goffard N."/>
            <person name="Frangeul L."/>
            <person name="Aigle M."/>
            <person name="Anthouard V."/>
            <person name="Babour A."/>
            <person name="Barbe V."/>
            <person name="Barnay S."/>
            <person name="Blanchin S."/>
            <person name="Beckerich J.M."/>
            <person name="Beyne E."/>
            <person name="Bleykasten C."/>
            <person name="Boisrame A."/>
            <person name="Boyer J."/>
            <person name="Cattolico L."/>
            <person name="Confanioleri F."/>
            <person name="de Daruvar A."/>
            <person name="Despons L."/>
            <person name="Fabre E."/>
            <person name="Fairhead C."/>
            <person name="Ferry-Dumazet H."/>
            <person name="Groppi A."/>
            <person name="Hantraye F."/>
            <person name="Hennequin C."/>
            <person name="Jauniaux N."/>
            <person name="Joyet P."/>
            <person name="Kachouri R."/>
            <person name="Kerrest A."/>
            <person name="Koszul R."/>
            <person name="Lemaire M."/>
            <person name="Lesur I."/>
            <person name="Ma L."/>
            <person name="Muller H."/>
            <person name="Nicaud J.M."/>
            <person name="Nikolski M."/>
            <person name="Oztas S."/>
            <person name="Ozier-Kalogeropoulos O."/>
            <person name="Pellenz S."/>
            <person name="Potier S."/>
            <person name="Richard G.F."/>
            <person name="Straub M.L."/>
            <person name="Suleau A."/>
            <person name="Swennene D."/>
            <person name="Tekaia F."/>
            <person name="Wesolowski-Louvel M."/>
            <person name="Westhof E."/>
            <person name="Wirth B."/>
            <person name="Zeniou-Meyer M."/>
            <person name="Zivanovic I."/>
            <person name="Bolotin-Fukuhara M."/>
            <person name="Thierry A."/>
            <person name="Bouchier C."/>
            <person name="Caudron B."/>
            <person name="Scarpelli C."/>
            <person name="Gaillardin C."/>
            <person name="Weissenbach J."/>
            <person name="Wincker P."/>
            <person name="Souciet J.L."/>
        </authorList>
    </citation>
    <scope>NUCLEOTIDE SEQUENCE [LARGE SCALE GENOMIC DNA]</scope>
    <source>
        <strain evidence="2">ATCC 36239 / CBS 767 / BCRC 21394 / JCM 1990 / NBRC 0083 / IGC 2968</strain>
    </source>
</reference>
<dbReference type="Pfam" id="PF12554">
    <property type="entry name" value="MOZART1"/>
    <property type="match status" value="1"/>
</dbReference>
<dbReference type="GeneID" id="2900970"/>
<dbReference type="GO" id="GO:0000931">
    <property type="term" value="C:gamma-tubulin ring complex"/>
    <property type="evidence" value="ECO:0007669"/>
    <property type="project" value="InterPro"/>
</dbReference>
<dbReference type="EMBL" id="CR382136">
    <property type="protein sequence ID" value="CAG87173.1"/>
    <property type="molecule type" value="Genomic_DNA"/>
</dbReference>
<dbReference type="VEuPathDB" id="FungiDB:DEHA2D12298g"/>
<keyword evidence="2" id="KW-1185">Reference proteome</keyword>